<dbReference type="OrthoDB" id="9811823at2"/>
<name>A0A0H3F6N2_RAHSY</name>
<dbReference type="HOGENOM" id="CLU_014673_0_2_6"/>
<evidence type="ECO:0000313" key="10">
    <source>
        <dbReference type="EMBL" id="MFD3223598.1"/>
    </source>
</evidence>
<dbReference type="Pfam" id="PF01416">
    <property type="entry name" value="PseudoU_synth_1"/>
    <property type="match status" value="2"/>
</dbReference>
<reference evidence="9 11" key="2">
    <citation type="journal article" date="2012" name="J. Bacteriol.">
        <title>Complete Genome Sequence of Rahnella sp. Strain Y9602, a Gammaproteobacterium Isolate from Metal- and Radionuclide-Contaminated Soil.</title>
        <authorList>
            <person name="Martinez R.J."/>
            <person name="Bruce D."/>
            <person name="Detter C."/>
            <person name="Goodwin L.A."/>
            <person name="Han J."/>
            <person name="Han C.S."/>
            <person name="Held B."/>
            <person name="Land M.L."/>
            <person name="Mikhailova N."/>
            <person name="Nolan M."/>
            <person name="Pennacchio L."/>
            <person name="Pitluck S."/>
            <person name="Tapia R."/>
            <person name="Woyke T."/>
            <person name="Sobecky P.A."/>
        </authorList>
    </citation>
    <scope>NUCLEOTIDE SEQUENCE [LARGE SCALE GENOMIC DNA]</scope>
    <source>
        <strain evidence="9 11">Y9602</strain>
    </source>
</reference>
<feature type="domain" description="Pseudouridine synthase I TruA alpha/beta" evidence="8">
    <location>
        <begin position="159"/>
        <end position="259"/>
    </location>
</feature>
<dbReference type="GO" id="GO:0003723">
    <property type="term" value="F:RNA binding"/>
    <property type="evidence" value="ECO:0007669"/>
    <property type="project" value="InterPro"/>
</dbReference>
<dbReference type="AlphaFoldDB" id="A0A0H3F6N2"/>
<evidence type="ECO:0000313" key="9">
    <source>
        <dbReference type="EMBL" id="ADW72851.1"/>
    </source>
</evidence>
<dbReference type="Gene3D" id="3.30.70.660">
    <property type="entry name" value="Pseudouridine synthase I, catalytic domain, C-terminal subdomain"/>
    <property type="match status" value="1"/>
</dbReference>
<evidence type="ECO:0000256" key="2">
    <source>
        <dbReference type="ARBA" id="ARBA00022694"/>
    </source>
</evidence>
<comment type="catalytic activity">
    <reaction evidence="4 7">
        <text>uridine(38/39/40) in tRNA = pseudouridine(38/39/40) in tRNA</text>
        <dbReference type="Rhea" id="RHEA:22376"/>
        <dbReference type="Rhea" id="RHEA-COMP:10085"/>
        <dbReference type="Rhea" id="RHEA-COMP:10087"/>
        <dbReference type="ChEBI" id="CHEBI:65314"/>
        <dbReference type="ChEBI" id="CHEBI:65315"/>
        <dbReference type="EC" id="5.4.99.12"/>
    </reaction>
</comment>
<keyword evidence="2 4" id="KW-0819">tRNA processing</keyword>
<dbReference type="InterPro" id="IPR020094">
    <property type="entry name" value="TruA/RsuA/RluB/E/F_N"/>
</dbReference>
<keyword evidence="12" id="KW-1185">Reference proteome</keyword>
<dbReference type="KEGG" id="rah:Rahaq_1228"/>
<dbReference type="RefSeq" id="WP_013574556.1">
    <property type="nucleotide sequence ID" value="NC_015061.1"/>
</dbReference>
<evidence type="ECO:0000256" key="7">
    <source>
        <dbReference type="RuleBase" id="RU003792"/>
    </source>
</evidence>
<comment type="similarity">
    <text evidence="1 4 7">Belongs to the tRNA pseudouridine synthase TruA family.</text>
</comment>
<dbReference type="EC" id="5.4.99.12" evidence="4"/>
<dbReference type="Proteomes" id="UP001598201">
    <property type="component" value="Unassembled WGS sequence"/>
</dbReference>
<gene>
    <name evidence="4 10" type="primary">truA</name>
    <name evidence="9" type="ordered locus">Rahaq_1228</name>
    <name evidence="10" type="ORF">ACFPK4_08630</name>
</gene>
<dbReference type="SUPFAM" id="SSF55120">
    <property type="entry name" value="Pseudouridine synthase"/>
    <property type="match status" value="1"/>
</dbReference>
<feature type="active site" description="Nucleophile" evidence="4 5">
    <location>
        <position position="66"/>
    </location>
</feature>
<sequence length="276" mass="30305">MSDEVIADVSTAPVAGRVALGIEYDGSAYFGWQRQQGVASVQECLEKALSRVANAPIVVFCAGRTDAGVSATGQVVHFDTPVLRKDAAWTMGVNTHLPKDIAVRWCANVGEDFHARFSATARRYRYVIYNNRYRSAILHAGVTHVHMPLDVEKMQLAGQALLGENDFTSFRASQCQSRTPWRYVMHVNVSRHGSYVVVDIKANAFVHHMVRNIVGSLVEIGAGNQPVGWMGELLAAKDRNLAAATGKPEGLYLVCVDYPEKFALPQVNMGPLFLED</sequence>
<dbReference type="eggNOG" id="COG0101">
    <property type="taxonomic scope" value="Bacteria"/>
</dbReference>
<organism evidence="9 11">
    <name type="scientific">Rahnella sp. (strain Y9602)</name>
    <dbReference type="NCBI Taxonomy" id="2703885"/>
    <lineage>
        <taxon>Bacteria</taxon>
        <taxon>Pseudomonadati</taxon>
        <taxon>Pseudomonadota</taxon>
        <taxon>Gammaproteobacteria</taxon>
        <taxon>Enterobacterales</taxon>
        <taxon>Yersiniaceae</taxon>
        <taxon>Rahnella</taxon>
    </lineage>
</organism>
<dbReference type="InterPro" id="IPR020103">
    <property type="entry name" value="PsdUridine_synth_cat_dom_sf"/>
</dbReference>
<dbReference type="InterPro" id="IPR020097">
    <property type="entry name" value="PsdUridine_synth_TruA_a/b_dom"/>
</dbReference>
<reference evidence="10 12" key="3">
    <citation type="submission" date="2024-09" db="EMBL/GenBank/DDBJ databases">
        <title>Genomes of Rahnella.</title>
        <authorList>
            <person name="Mnguni F.C."/>
            <person name="Shin G.Y."/>
            <person name="Coutinho T."/>
        </authorList>
    </citation>
    <scope>NUCLEOTIDE SEQUENCE [LARGE SCALE GENOMIC DNA]</scope>
    <source>
        <strain evidence="10 12">20WA0057</strain>
    </source>
</reference>
<dbReference type="GO" id="GO:0160147">
    <property type="term" value="F:tRNA pseudouridine(38-40) synthase activity"/>
    <property type="evidence" value="ECO:0007669"/>
    <property type="project" value="UniProtKB-EC"/>
</dbReference>
<evidence type="ECO:0000256" key="4">
    <source>
        <dbReference type="HAMAP-Rule" id="MF_00171"/>
    </source>
</evidence>
<evidence type="ECO:0000256" key="6">
    <source>
        <dbReference type="PIRSR" id="PIRSR001430-2"/>
    </source>
</evidence>
<dbReference type="Proteomes" id="UP000007257">
    <property type="component" value="Chromosome"/>
</dbReference>
<dbReference type="GeneID" id="95418072"/>
<protein>
    <recommendedName>
        <fullName evidence="4">tRNA pseudouridine synthase A</fullName>
        <ecNumber evidence="4">5.4.99.12</ecNumber>
    </recommendedName>
    <alternativeName>
        <fullName evidence="4">tRNA pseudouridine(38-40) synthase</fullName>
    </alternativeName>
    <alternativeName>
        <fullName evidence="4">tRNA pseudouridylate synthase I</fullName>
    </alternativeName>
    <alternativeName>
        <fullName evidence="4">tRNA-uridine isomerase I</fullName>
    </alternativeName>
</protein>
<comment type="subunit">
    <text evidence="4">Homodimer.</text>
</comment>
<comment type="function">
    <text evidence="4">Formation of pseudouridine at positions 38, 39 and 40 in the anticodon stem and loop of transfer RNAs.</text>
</comment>
<dbReference type="GO" id="GO:0031119">
    <property type="term" value="P:tRNA pseudouridine synthesis"/>
    <property type="evidence" value="ECO:0007669"/>
    <property type="project" value="UniProtKB-UniRule"/>
</dbReference>
<evidence type="ECO:0000256" key="1">
    <source>
        <dbReference type="ARBA" id="ARBA00009375"/>
    </source>
</evidence>
<comment type="caution">
    <text evidence="4">Lacks conserved residue(s) required for the propagation of feature annotation.</text>
</comment>
<dbReference type="EMBL" id="CP002505">
    <property type="protein sequence ID" value="ADW72851.1"/>
    <property type="molecule type" value="Genomic_DNA"/>
</dbReference>
<feature type="binding site" evidence="4 6">
    <location>
        <position position="124"/>
    </location>
    <ligand>
        <name>substrate</name>
    </ligand>
</feature>
<dbReference type="Gene3D" id="3.30.70.580">
    <property type="entry name" value="Pseudouridine synthase I, catalytic domain, N-terminal subdomain"/>
    <property type="match status" value="1"/>
</dbReference>
<dbReference type="EMBL" id="JBHUCJ010000014">
    <property type="protein sequence ID" value="MFD3223598.1"/>
    <property type="molecule type" value="Genomic_DNA"/>
</dbReference>
<dbReference type="HAMAP" id="MF_00171">
    <property type="entry name" value="TruA"/>
    <property type="match status" value="1"/>
</dbReference>
<evidence type="ECO:0000256" key="3">
    <source>
        <dbReference type="ARBA" id="ARBA00023235"/>
    </source>
</evidence>
<dbReference type="CDD" id="cd02570">
    <property type="entry name" value="PseudoU_synth_EcTruA"/>
    <property type="match status" value="1"/>
</dbReference>
<dbReference type="PIRSF" id="PIRSF001430">
    <property type="entry name" value="tRNA_psdUrid_synth"/>
    <property type="match status" value="1"/>
</dbReference>
<dbReference type="FunFam" id="3.30.70.580:FF:000001">
    <property type="entry name" value="tRNA pseudouridine synthase A"/>
    <property type="match status" value="1"/>
</dbReference>
<dbReference type="InterPro" id="IPR001406">
    <property type="entry name" value="PsdUridine_synth_TruA"/>
</dbReference>
<dbReference type="PANTHER" id="PTHR11142">
    <property type="entry name" value="PSEUDOURIDYLATE SYNTHASE"/>
    <property type="match status" value="1"/>
</dbReference>
<dbReference type="FunFam" id="3.30.70.660:FF:000001">
    <property type="entry name" value="tRNA pseudouridine synthase A"/>
    <property type="match status" value="1"/>
</dbReference>
<evidence type="ECO:0000313" key="12">
    <source>
        <dbReference type="Proteomes" id="UP001598201"/>
    </source>
</evidence>
<evidence type="ECO:0000259" key="8">
    <source>
        <dbReference type="Pfam" id="PF01416"/>
    </source>
</evidence>
<evidence type="ECO:0000313" key="11">
    <source>
        <dbReference type="Proteomes" id="UP000007257"/>
    </source>
</evidence>
<dbReference type="InterPro" id="IPR020095">
    <property type="entry name" value="PsdUridine_synth_TruA_C"/>
</dbReference>
<evidence type="ECO:0000256" key="5">
    <source>
        <dbReference type="PIRSR" id="PIRSR001430-1"/>
    </source>
</evidence>
<proteinExistence type="inferred from homology"/>
<dbReference type="PANTHER" id="PTHR11142:SF0">
    <property type="entry name" value="TRNA PSEUDOURIDINE SYNTHASE-LIKE 1"/>
    <property type="match status" value="1"/>
</dbReference>
<accession>A0A0H3F6N2</accession>
<reference evidence="11" key="1">
    <citation type="submission" date="2011-01" db="EMBL/GenBank/DDBJ databases">
        <title>Complete sequence of chromosome of Rahnella sp. Y9602.</title>
        <authorList>
            <consortium name="US DOE Joint Genome Institute"/>
            <person name="Lucas S."/>
            <person name="Copeland A."/>
            <person name="Lapidus A."/>
            <person name="Cheng J.-F."/>
            <person name="Goodwin L."/>
            <person name="Pitluck S."/>
            <person name="Lu M."/>
            <person name="Detter J.C."/>
            <person name="Han C."/>
            <person name="Tapia R."/>
            <person name="Land M."/>
            <person name="Hauser L."/>
            <person name="Kyrpides N."/>
            <person name="Ivanova N."/>
            <person name="Ovchinnikova G."/>
            <person name="Pagani I."/>
            <person name="Sobecky P.A."/>
            <person name="Martinez R.J."/>
            <person name="Woyke T."/>
        </authorList>
    </citation>
    <scope>NUCLEOTIDE SEQUENCE [LARGE SCALE GENOMIC DNA]</scope>
    <source>
        <strain evidence="11">Y9602</strain>
    </source>
</reference>
<dbReference type="NCBIfam" id="TIGR00071">
    <property type="entry name" value="hisT_truA"/>
    <property type="match status" value="1"/>
</dbReference>
<feature type="domain" description="Pseudouridine synthase I TruA alpha/beta" evidence="8">
    <location>
        <begin position="23"/>
        <end position="117"/>
    </location>
</feature>
<keyword evidence="3 4" id="KW-0413">Isomerase</keyword>